<dbReference type="GO" id="GO:0008657">
    <property type="term" value="F:DNA topoisomerase type II (double strand cut, ATP-hydrolyzing) inhibitor activity"/>
    <property type="evidence" value="ECO:0007669"/>
    <property type="project" value="UniProtKB-UniRule"/>
</dbReference>
<protein>
    <recommendedName>
        <fullName evidence="3">DNA gyrase inhibitor YacG</fullName>
    </recommendedName>
</protein>
<evidence type="ECO:0000256" key="1">
    <source>
        <dbReference type="ARBA" id="ARBA00022723"/>
    </source>
</evidence>
<dbReference type="Proteomes" id="UP000094501">
    <property type="component" value="Unassembled WGS sequence"/>
</dbReference>
<dbReference type="Pfam" id="PF03884">
    <property type="entry name" value="YacG"/>
    <property type="match status" value="1"/>
</dbReference>
<feature type="region of interest" description="Disordered" evidence="4">
    <location>
        <begin position="47"/>
        <end position="70"/>
    </location>
</feature>
<feature type="binding site" evidence="3">
    <location>
        <position position="36"/>
    </location>
    <ligand>
        <name>Zn(2+)</name>
        <dbReference type="ChEBI" id="CHEBI:29105"/>
    </ligand>
</feature>
<proteinExistence type="inferred from homology"/>
<comment type="function">
    <text evidence="3">Inhibits all the catalytic activities of DNA gyrase by preventing its interaction with DNA. Acts by binding directly to the C-terminal domain of GyrB, which probably disrupts DNA binding by the gyrase.</text>
</comment>
<organism evidence="5 6">
    <name type="scientific">Methyloceanibacter methanicus</name>
    <dbReference type="NCBI Taxonomy" id="1774968"/>
    <lineage>
        <taxon>Bacteria</taxon>
        <taxon>Pseudomonadati</taxon>
        <taxon>Pseudomonadota</taxon>
        <taxon>Alphaproteobacteria</taxon>
        <taxon>Hyphomicrobiales</taxon>
        <taxon>Hyphomicrobiaceae</taxon>
        <taxon>Methyloceanibacter</taxon>
    </lineage>
</organism>
<evidence type="ECO:0000313" key="6">
    <source>
        <dbReference type="Proteomes" id="UP000094501"/>
    </source>
</evidence>
<evidence type="ECO:0000313" key="5">
    <source>
        <dbReference type="EMBL" id="ODS00089.1"/>
    </source>
</evidence>
<accession>A0A1E3W2Q0</accession>
<reference evidence="5 6" key="1">
    <citation type="journal article" date="2016" name="Environ. Microbiol.">
        <title>New Methyloceanibacter diversity from North Sea sediments includes methanotroph containing solely the soluble methane monooxygenase.</title>
        <authorList>
            <person name="Vekeman B."/>
            <person name="Kerckhof F.M."/>
            <person name="Cremers G."/>
            <person name="de Vos P."/>
            <person name="Vandamme P."/>
            <person name="Boon N."/>
            <person name="Op den Camp H.J."/>
            <person name="Heylen K."/>
        </authorList>
    </citation>
    <scope>NUCLEOTIDE SEQUENCE [LARGE SCALE GENOMIC DNA]</scope>
    <source>
        <strain evidence="5 6">R-67174</strain>
    </source>
</reference>
<gene>
    <name evidence="3" type="primary">yacG</name>
    <name evidence="5" type="ORF">AUC68_02925</name>
</gene>
<name>A0A1E3W2Q0_9HYPH</name>
<dbReference type="PANTHER" id="PTHR36150">
    <property type="entry name" value="DNA GYRASE INHIBITOR YACG"/>
    <property type="match status" value="1"/>
</dbReference>
<dbReference type="RefSeq" id="WP_204376976.1">
    <property type="nucleotide sequence ID" value="NZ_LPWG01000010.1"/>
</dbReference>
<keyword evidence="6" id="KW-1185">Reference proteome</keyword>
<keyword evidence="1 3" id="KW-0479">Metal-binding</keyword>
<dbReference type="PANTHER" id="PTHR36150:SF1">
    <property type="entry name" value="DNA GYRASE INHIBITOR YACG"/>
    <property type="match status" value="1"/>
</dbReference>
<dbReference type="Gene3D" id="3.30.50.10">
    <property type="entry name" value="Erythroid Transcription Factor GATA-1, subunit A"/>
    <property type="match status" value="1"/>
</dbReference>
<feature type="binding site" evidence="3">
    <location>
        <position position="20"/>
    </location>
    <ligand>
        <name>Zn(2+)</name>
        <dbReference type="ChEBI" id="CHEBI:29105"/>
    </ligand>
</feature>
<evidence type="ECO:0000256" key="4">
    <source>
        <dbReference type="SAM" id="MobiDB-lite"/>
    </source>
</evidence>
<comment type="cofactor">
    <cofactor evidence="3">
        <name>Zn(2+)</name>
        <dbReference type="ChEBI" id="CHEBI:29105"/>
    </cofactor>
    <text evidence="3">Binds 1 zinc ion.</text>
</comment>
<dbReference type="AlphaFoldDB" id="A0A1E3W2Q0"/>
<keyword evidence="2 3" id="KW-0862">Zinc</keyword>
<dbReference type="EMBL" id="LPWG01000010">
    <property type="protein sequence ID" value="ODS00089.1"/>
    <property type="molecule type" value="Genomic_DNA"/>
</dbReference>
<comment type="similarity">
    <text evidence="3">Belongs to the DNA gyrase inhibitor YacG family.</text>
</comment>
<feature type="binding site" evidence="3">
    <location>
        <position position="17"/>
    </location>
    <ligand>
        <name>Zn(2+)</name>
        <dbReference type="ChEBI" id="CHEBI:29105"/>
    </ligand>
</feature>
<feature type="binding site" evidence="3">
    <location>
        <position position="32"/>
    </location>
    <ligand>
        <name>Zn(2+)</name>
        <dbReference type="ChEBI" id="CHEBI:29105"/>
    </ligand>
</feature>
<dbReference type="InterPro" id="IPR005584">
    <property type="entry name" value="DNA_gyrase_inhibitor_YacG"/>
</dbReference>
<dbReference type="SUPFAM" id="SSF57716">
    <property type="entry name" value="Glucocorticoid receptor-like (DNA-binding domain)"/>
    <property type="match status" value="1"/>
</dbReference>
<evidence type="ECO:0000256" key="2">
    <source>
        <dbReference type="ARBA" id="ARBA00022833"/>
    </source>
</evidence>
<dbReference type="GO" id="GO:0006355">
    <property type="term" value="P:regulation of DNA-templated transcription"/>
    <property type="evidence" value="ECO:0007669"/>
    <property type="project" value="InterPro"/>
</dbReference>
<comment type="caution">
    <text evidence="5">The sequence shown here is derived from an EMBL/GenBank/DDBJ whole genome shotgun (WGS) entry which is preliminary data.</text>
</comment>
<dbReference type="HAMAP" id="MF_00649">
    <property type="entry name" value="DNA_gyrase_inhibitor_YacG"/>
    <property type="match status" value="1"/>
</dbReference>
<evidence type="ECO:0000256" key="3">
    <source>
        <dbReference type="HAMAP-Rule" id="MF_00649"/>
    </source>
</evidence>
<dbReference type="GO" id="GO:0008270">
    <property type="term" value="F:zinc ion binding"/>
    <property type="evidence" value="ECO:0007669"/>
    <property type="project" value="UniProtKB-UniRule"/>
</dbReference>
<dbReference type="STRING" id="1774968.AUC68_02925"/>
<sequence length="70" mass="7472">MSTGGEGSPAPKAISRCPICRKPSVEAHRPFCSKRCAEIDLGRWLKGGYAVPGEPAGEGHPEPPADWENE</sequence>
<dbReference type="InterPro" id="IPR013088">
    <property type="entry name" value="Znf_NHR/GATA"/>
</dbReference>
<comment type="subunit">
    <text evidence="3">Interacts with GyrB.</text>
</comment>